<evidence type="ECO:0000256" key="5">
    <source>
        <dbReference type="ARBA" id="ARBA00022448"/>
    </source>
</evidence>
<evidence type="ECO:0000256" key="10">
    <source>
        <dbReference type="HAMAP-Rule" id="MF_00240"/>
    </source>
</evidence>
<evidence type="ECO:0000256" key="7">
    <source>
        <dbReference type="ARBA" id="ARBA00022764"/>
    </source>
</evidence>
<keyword evidence="7 10" id="KW-0574">Periplasm</keyword>
<dbReference type="Proteomes" id="UP000317763">
    <property type="component" value="Unassembled WGS sequence"/>
</dbReference>
<reference evidence="11 12" key="1">
    <citation type="submission" date="2019-07" db="EMBL/GenBank/DDBJ databases">
        <title>Tepidimonas taiwanensis I1-1 draft genome.</title>
        <authorList>
            <person name="Da Costa M.S."/>
            <person name="Froufe H.J.C."/>
            <person name="Egas C."/>
            <person name="Albuquerque L."/>
        </authorList>
    </citation>
    <scope>NUCLEOTIDE SEQUENCE [LARGE SCALE GENOMIC DNA]</scope>
    <source>
        <strain evidence="11 12">I1-1</strain>
    </source>
</reference>
<comment type="subunit">
    <text evidence="3 10">Monomer.</text>
</comment>
<keyword evidence="5 10" id="KW-0813">Transport</keyword>
<dbReference type="HAMAP" id="MF_00240">
    <property type="entry name" value="LolA"/>
    <property type="match status" value="1"/>
</dbReference>
<evidence type="ECO:0000256" key="4">
    <source>
        <dbReference type="ARBA" id="ARBA00014035"/>
    </source>
</evidence>
<evidence type="ECO:0000256" key="8">
    <source>
        <dbReference type="ARBA" id="ARBA00022927"/>
    </source>
</evidence>
<dbReference type="CDD" id="cd16325">
    <property type="entry name" value="LolA"/>
    <property type="match status" value="1"/>
</dbReference>
<comment type="caution">
    <text evidence="11">The sequence shown here is derived from an EMBL/GenBank/DDBJ whole genome shotgun (WGS) entry which is preliminary data.</text>
</comment>
<dbReference type="STRING" id="307486.GCA_000807215_00395"/>
<dbReference type="GO" id="GO:0044874">
    <property type="term" value="P:lipoprotein localization to outer membrane"/>
    <property type="evidence" value="ECO:0007669"/>
    <property type="project" value="UniProtKB-UniRule"/>
</dbReference>
<dbReference type="AlphaFoldDB" id="A0A554XAQ6"/>
<evidence type="ECO:0000256" key="9">
    <source>
        <dbReference type="ARBA" id="ARBA00023186"/>
    </source>
</evidence>
<organism evidence="11 12">
    <name type="scientific">Tepidimonas taiwanensis</name>
    <dbReference type="NCBI Taxonomy" id="307486"/>
    <lineage>
        <taxon>Bacteria</taxon>
        <taxon>Pseudomonadati</taxon>
        <taxon>Pseudomonadota</taxon>
        <taxon>Betaproteobacteria</taxon>
        <taxon>Burkholderiales</taxon>
        <taxon>Tepidimonas</taxon>
    </lineage>
</organism>
<dbReference type="InterPro" id="IPR029046">
    <property type="entry name" value="LolA/LolB/LppX"/>
</dbReference>
<proteinExistence type="inferred from homology"/>
<keyword evidence="8 10" id="KW-0653">Protein transport</keyword>
<dbReference type="InterPro" id="IPR004564">
    <property type="entry name" value="OM_lipoprot_carrier_LolA-like"/>
</dbReference>
<comment type="function">
    <text evidence="10">Participates in the translocation of lipoproteins from the inner membrane to the outer membrane. Only forms a complex with a lipoprotein if the residue after the N-terminal Cys is not an aspartate (The Asp acts as a targeting signal to indicate that the lipoprotein should stay in the inner membrane).</text>
</comment>
<keyword evidence="6" id="KW-0732">Signal</keyword>
<dbReference type="InterPro" id="IPR018323">
    <property type="entry name" value="OM_lipoprot_carrier_LolA_Pbac"/>
</dbReference>
<dbReference type="GO" id="GO:0042953">
    <property type="term" value="P:lipoprotein transport"/>
    <property type="evidence" value="ECO:0007669"/>
    <property type="project" value="InterPro"/>
</dbReference>
<dbReference type="PANTHER" id="PTHR35869">
    <property type="entry name" value="OUTER-MEMBRANE LIPOPROTEIN CARRIER PROTEIN"/>
    <property type="match status" value="1"/>
</dbReference>
<evidence type="ECO:0000256" key="2">
    <source>
        <dbReference type="ARBA" id="ARBA00007615"/>
    </source>
</evidence>
<sequence length="241" mass="26340">MSPRIRSGVGGEPGARLRLPVGMMQRRITLLALTALLGALAWPAARAQGPALRALEAFLAGVQQGRATFTQTVTAPLRDGEAAPRTRTSRGEFAFLRPDRFRFHYTHPFEQLIVADGQTLWLYDPDLNQVTARRQAEALANTPAALLASAPDLRAVRQVFTLAEGEPRDGLDWVEAVPLGRDGQVQRIRIGFRQGQLEVLDILDSFGQRSVLRFGPLERAAGLTAASFRFQPPAGADVLRP</sequence>
<keyword evidence="12" id="KW-1185">Reference proteome</keyword>
<dbReference type="PANTHER" id="PTHR35869:SF1">
    <property type="entry name" value="OUTER-MEMBRANE LIPOPROTEIN CARRIER PROTEIN"/>
    <property type="match status" value="1"/>
</dbReference>
<evidence type="ECO:0000256" key="1">
    <source>
        <dbReference type="ARBA" id="ARBA00004418"/>
    </source>
</evidence>
<dbReference type="GO" id="GO:0042597">
    <property type="term" value="C:periplasmic space"/>
    <property type="evidence" value="ECO:0007669"/>
    <property type="project" value="UniProtKB-SubCell"/>
</dbReference>
<protein>
    <recommendedName>
        <fullName evidence="4 10">Outer-membrane lipoprotein carrier protein</fullName>
    </recommendedName>
</protein>
<dbReference type="NCBIfam" id="TIGR00547">
    <property type="entry name" value="lolA"/>
    <property type="match status" value="1"/>
</dbReference>
<evidence type="ECO:0000313" key="11">
    <source>
        <dbReference type="EMBL" id="TSE32923.1"/>
    </source>
</evidence>
<keyword evidence="9 10" id="KW-0143">Chaperone</keyword>
<dbReference type="Gene3D" id="2.50.20.10">
    <property type="entry name" value="Lipoprotein localisation LolA/LolB/LppX"/>
    <property type="match status" value="1"/>
</dbReference>
<comment type="subcellular location">
    <subcellularLocation>
        <location evidence="1 10">Periplasm</location>
    </subcellularLocation>
</comment>
<evidence type="ECO:0000256" key="6">
    <source>
        <dbReference type="ARBA" id="ARBA00022729"/>
    </source>
</evidence>
<gene>
    <name evidence="10 11" type="primary">lolA</name>
    <name evidence="11" type="ORF">Ttaiw_00783</name>
</gene>
<dbReference type="Pfam" id="PF03548">
    <property type="entry name" value="LolA"/>
    <property type="match status" value="1"/>
</dbReference>
<dbReference type="EMBL" id="VJOM01000006">
    <property type="protein sequence ID" value="TSE32923.1"/>
    <property type="molecule type" value="Genomic_DNA"/>
</dbReference>
<evidence type="ECO:0000256" key="3">
    <source>
        <dbReference type="ARBA" id="ARBA00011245"/>
    </source>
</evidence>
<accession>A0A554XAQ6</accession>
<comment type="similarity">
    <text evidence="2 10">Belongs to the LolA family.</text>
</comment>
<name>A0A554XAQ6_9BURK</name>
<evidence type="ECO:0000313" key="12">
    <source>
        <dbReference type="Proteomes" id="UP000317763"/>
    </source>
</evidence>
<dbReference type="SUPFAM" id="SSF89392">
    <property type="entry name" value="Prokaryotic lipoproteins and lipoprotein localization factors"/>
    <property type="match status" value="1"/>
</dbReference>
<keyword evidence="11" id="KW-0449">Lipoprotein</keyword>